<accession>A0A2T2XM23</accession>
<gene>
    <name evidence="1" type="ORF">C7B46_00755</name>
</gene>
<sequence>MDCHRITLSTKIGRKKEKVRLWAGHNPLKAFKGKNGKTVEDTIWLNQFQIAGVGGFRRIRHC</sequence>
<evidence type="ECO:0000313" key="2">
    <source>
        <dbReference type="Proteomes" id="UP000242972"/>
    </source>
</evidence>
<comment type="caution">
    <text evidence="1">The sequence shown here is derived from an EMBL/GenBank/DDBJ whole genome shotgun (WGS) entry which is preliminary data.</text>
</comment>
<dbReference type="Proteomes" id="UP000242972">
    <property type="component" value="Unassembled WGS sequence"/>
</dbReference>
<protein>
    <submittedName>
        <fullName evidence="1">Uncharacterized protein</fullName>
    </submittedName>
</protein>
<name>A0A2T2XM23_9FIRM</name>
<organism evidence="1 2">
    <name type="scientific">Sulfobacillus benefaciens</name>
    <dbReference type="NCBI Taxonomy" id="453960"/>
    <lineage>
        <taxon>Bacteria</taxon>
        <taxon>Bacillati</taxon>
        <taxon>Bacillota</taxon>
        <taxon>Clostridia</taxon>
        <taxon>Eubacteriales</taxon>
        <taxon>Clostridiales Family XVII. Incertae Sedis</taxon>
        <taxon>Sulfobacillus</taxon>
    </lineage>
</organism>
<dbReference type="AlphaFoldDB" id="A0A2T2XM23"/>
<evidence type="ECO:0000313" key="1">
    <source>
        <dbReference type="EMBL" id="PSR35552.1"/>
    </source>
</evidence>
<dbReference type="EMBL" id="PXYW01000001">
    <property type="protein sequence ID" value="PSR35552.1"/>
    <property type="molecule type" value="Genomic_DNA"/>
</dbReference>
<reference evidence="1 2" key="1">
    <citation type="journal article" date="2014" name="BMC Genomics">
        <title>Comparison of environmental and isolate Sulfobacillus genomes reveals diverse carbon, sulfur, nitrogen, and hydrogen metabolisms.</title>
        <authorList>
            <person name="Justice N.B."/>
            <person name="Norman A."/>
            <person name="Brown C.T."/>
            <person name="Singh A."/>
            <person name="Thomas B.C."/>
            <person name="Banfield J.F."/>
        </authorList>
    </citation>
    <scope>NUCLEOTIDE SEQUENCE [LARGE SCALE GENOMIC DNA]</scope>
    <source>
        <strain evidence="1">AMDSBA4</strain>
    </source>
</reference>
<proteinExistence type="predicted"/>